<name>A0ABU3VYN7_9GAMM</name>
<comment type="caution">
    <text evidence="2">The sequence shown here is derived from an EMBL/GenBank/DDBJ whole genome shotgun (WGS) entry which is preliminary data.</text>
</comment>
<organism evidence="2 3">
    <name type="scientific">Marinobacter xestospongiae</name>
    <dbReference type="NCBI Taxonomy" id="994319"/>
    <lineage>
        <taxon>Bacteria</taxon>
        <taxon>Pseudomonadati</taxon>
        <taxon>Pseudomonadota</taxon>
        <taxon>Gammaproteobacteria</taxon>
        <taxon>Pseudomonadales</taxon>
        <taxon>Marinobacteraceae</taxon>
        <taxon>Marinobacter</taxon>
    </lineage>
</organism>
<dbReference type="EMBL" id="JAWIIJ010000007">
    <property type="protein sequence ID" value="MDV2079384.1"/>
    <property type="molecule type" value="Genomic_DNA"/>
</dbReference>
<gene>
    <name evidence="2" type="ORF">RYS15_11855</name>
</gene>
<dbReference type="Pfam" id="PF07791">
    <property type="entry name" value="Imm11"/>
    <property type="match status" value="1"/>
</dbReference>
<keyword evidence="3" id="KW-1185">Reference proteome</keyword>
<dbReference type="InterPro" id="IPR012433">
    <property type="entry name" value="Imm11"/>
</dbReference>
<feature type="domain" description="Immunity MXAN-0049 protein" evidence="1">
    <location>
        <begin position="105"/>
        <end position="190"/>
    </location>
</feature>
<evidence type="ECO:0000259" key="1">
    <source>
        <dbReference type="Pfam" id="PF07791"/>
    </source>
</evidence>
<protein>
    <recommendedName>
        <fullName evidence="1">Immunity MXAN-0049 protein domain-containing protein</fullName>
    </recommendedName>
</protein>
<reference evidence="2 3" key="1">
    <citation type="submission" date="2023-10" db="EMBL/GenBank/DDBJ databases">
        <title>Characteristics and mechanism of a salt-tolerant marine origin heterotrophic nitrifying- aerobic denitrifying bacteria Marinobacter xestospongiae HN1.</title>
        <authorList>
            <person name="Qi R."/>
        </authorList>
    </citation>
    <scope>NUCLEOTIDE SEQUENCE [LARGE SCALE GENOMIC DNA]</scope>
    <source>
        <strain evidence="2 3">HN1</strain>
    </source>
</reference>
<dbReference type="Proteomes" id="UP001269819">
    <property type="component" value="Unassembled WGS sequence"/>
</dbReference>
<evidence type="ECO:0000313" key="3">
    <source>
        <dbReference type="Proteomes" id="UP001269819"/>
    </source>
</evidence>
<evidence type="ECO:0000313" key="2">
    <source>
        <dbReference type="EMBL" id="MDV2079384.1"/>
    </source>
</evidence>
<dbReference type="RefSeq" id="WP_316973943.1">
    <property type="nucleotide sequence ID" value="NZ_JAWIIJ010000007.1"/>
</dbReference>
<proteinExistence type="predicted"/>
<accession>A0ABU3VYN7</accession>
<sequence>MPGCKKIFSVSPDVDRYLLLQETGLEQATQLTESQPLVLGEEPLASRWNPVVLEWLVVPGEERLGLKKPDIAALGASGFVISDQTASLLRPALEGVCELLPVMVEGQPWFLLNITNWQQALDEEKSVRRRRRNGRVTRMFEKVVLKKDSVEDGRLFRIAGLGGDYCIDEPGSFHDLVQANSLSGVIFKAAQYIE</sequence>